<name>A0A0D8XVI3_DICVI</name>
<accession>A0A0D8XVI3</accession>
<keyword evidence="2" id="KW-1185">Reference proteome</keyword>
<dbReference type="Proteomes" id="UP000053766">
    <property type="component" value="Unassembled WGS sequence"/>
</dbReference>
<dbReference type="STRING" id="29172.A0A0D8XVI3"/>
<protein>
    <submittedName>
        <fullName evidence="1">Uncharacterized protein</fullName>
    </submittedName>
</protein>
<evidence type="ECO:0000313" key="2">
    <source>
        <dbReference type="Proteomes" id="UP000053766"/>
    </source>
</evidence>
<dbReference type="EMBL" id="KN716260">
    <property type="protein sequence ID" value="KJH48653.1"/>
    <property type="molecule type" value="Genomic_DNA"/>
</dbReference>
<dbReference type="OrthoDB" id="2414723at2759"/>
<evidence type="ECO:0000313" key="1">
    <source>
        <dbReference type="EMBL" id="KJH48653.1"/>
    </source>
</evidence>
<gene>
    <name evidence="1" type="ORF">DICVIV_05212</name>
</gene>
<proteinExistence type="predicted"/>
<sequence>MYPLQSSSLQVYPIQLKTLLNHETNGTYFKDRIIRGMEGIKVSCLQWDSSPNHIKYRMDIDRDGLLFREVHVLFSRMGQLFKKEIIIIIF</sequence>
<dbReference type="AlphaFoldDB" id="A0A0D8XVI3"/>
<reference evidence="1 2" key="1">
    <citation type="submission" date="2013-11" db="EMBL/GenBank/DDBJ databases">
        <title>Draft genome of the bovine lungworm Dictyocaulus viviparus.</title>
        <authorList>
            <person name="Mitreva M."/>
        </authorList>
    </citation>
    <scope>NUCLEOTIDE SEQUENCE [LARGE SCALE GENOMIC DNA]</scope>
    <source>
        <strain evidence="1 2">HannoverDv2000</strain>
    </source>
</reference>
<reference evidence="2" key="2">
    <citation type="journal article" date="2016" name="Sci. Rep.">
        <title>Dictyocaulus viviparus genome, variome and transcriptome elucidate lungworm biology and support future intervention.</title>
        <authorList>
            <person name="McNulty S.N."/>
            <person name="Strube C."/>
            <person name="Rosa B.A."/>
            <person name="Martin J.C."/>
            <person name="Tyagi R."/>
            <person name="Choi Y.J."/>
            <person name="Wang Q."/>
            <person name="Hallsworth Pepin K."/>
            <person name="Zhang X."/>
            <person name="Ozersky P."/>
            <person name="Wilson R.K."/>
            <person name="Sternberg P.W."/>
            <person name="Gasser R.B."/>
            <person name="Mitreva M."/>
        </authorList>
    </citation>
    <scope>NUCLEOTIDE SEQUENCE [LARGE SCALE GENOMIC DNA]</scope>
    <source>
        <strain evidence="2">HannoverDv2000</strain>
    </source>
</reference>
<organism evidence="1 2">
    <name type="scientific">Dictyocaulus viviparus</name>
    <name type="common">Bovine lungworm</name>
    <dbReference type="NCBI Taxonomy" id="29172"/>
    <lineage>
        <taxon>Eukaryota</taxon>
        <taxon>Metazoa</taxon>
        <taxon>Ecdysozoa</taxon>
        <taxon>Nematoda</taxon>
        <taxon>Chromadorea</taxon>
        <taxon>Rhabditida</taxon>
        <taxon>Rhabditina</taxon>
        <taxon>Rhabditomorpha</taxon>
        <taxon>Strongyloidea</taxon>
        <taxon>Metastrongylidae</taxon>
        <taxon>Dictyocaulus</taxon>
    </lineage>
</organism>